<accession>A0A0R2XI56</accession>
<feature type="compositionally biased region" description="Basic and acidic residues" evidence="1">
    <location>
        <begin position="87"/>
        <end position="113"/>
    </location>
</feature>
<feature type="compositionally biased region" description="Acidic residues" evidence="1">
    <location>
        <begin position="68"/>
        <end position="81"/>
    </location>
</feature>
<sequence>MESGKENRNSEGELEKGSERGEVAPGDGGPRKRDSVRLEKERPVTVMDEGKAEGDGEEIEECVVPGEADQEHEGEESEGSGEADFGLGKEKGEREEEFDGKGEKGGEVEKRVGELLNEPGGRVGDGLGKEVVGHGGEIGPGGVAAEDFDDARTEHKTEDEEGEGEADEEGWSVGAGWAGAEPGFFEKDNEKADFEEESVPLEGEEVLTDVHEGEPAEPRQDGADWAKKSGEK</sequence>
<reference evidence="2 3" key="1">
    <citation type="submission" date="2015-10" db="EMBL/GenBank/DDBJ databases">
        <title>Metagenome-Assembled Genomes uncover a global brackish microbiome.</title>
        <authorList>
            <person name="Hugerth L.W."/>
            <person name="Larsson J."/>
            <person name="Alneberg J."/>
            <person name="Lindh M.V."/>
            <person name="Legrand C."/>
            <person name="Pinhassi J."/>
            <person name="Andersson A.F."/>
        </authorList>
    </citation>
    <scope>NUCLEOTIDE SEQUENCE [LARGE SCALE GENOMIC DNA]</scope>
    <source>
        <strain evidence="2">BACL9 MAG-120924-bin69</strain>
    </source>
</reference>
<feature type="compositionally biased region" description="Acidic residues" evidence="1">
    <location>
        <begin position="193"/>
        <end position="207"/>
    </location>
</feature>
<dbReference type="EMBL" id="LIDN01000074">
    <property type="protein sequence ID" value="KRP33857.1"/>
    <property type="molecule type" value="Genomic_DNA"/>
</dbReference>
<evidence type="ECO:0000256" key="1">
    <source>
        <dbReference type="SAM" id="MobiDB-lite"/>
    </source>
</evidence>
<evidence type="ECO:0000313" key="3">
    <source>
        <dbReference type="Proteomes" id="UP000051220"/>
    </source>
</evidence>
<comment type="caution">
    <text evidence="2">The sequence shown here is derived from an EMBL/GenBank/DDBJ whole genome shotgun (WGS) entry which is preliminary data.</text>
</comment>
<gene>
    <name evidence="2" type="ORF">ABS33_03060</name>
</gene>
<feature type="compositionally biased region" description="Basic and acidic residues" evidence="1">
    <location>
        <begin position="208"/>
        <end position="232"/>
    </location>
</feature>
<feature type="compositionally biased region" description="Basic and acidic residues" evidence="1">
    <location>
        <begin position="1"/>
        <end position="22"/>
    </location>
</feature>
<dbReference type="AlphaFoldDB" id="A0A0R2XI56"/>
<organism evidence="2 3">
    <name type="scientific">Verrucomicrobia subdivision 6 bacterium BACL9 MAG-120924-bin69</name>
    <dbReference type="NCBI Taxonomy" id="1655635"/>
    <lineage>
        <taxon>Bacteria</taxon>
        <taxon>Pseudomonadati</taxon>
        <taxon>Verrucomicrobiota</taxon>
        <taxon>Verrucomicrobiia</taxon>
        <taxon>Verrucomicrobiales</taxon>
        <taxon>Verrucomicrobia subdivision 6</taxon>
    </lineage>
</organism>
<feature type="compositionally biased region" description="Basic and acidic residues" evidence="1">
    <location>
        <begin position="29"/>
        <end position="54"/>
    </location>
</feature>
<feature type="compositionally biased region" description="Acidic residues" evidence="1">
    <location>
        <begin position="159"/>
        <end position="170"/>
    </location>
</feature>
<protein>
    <submittedName>
        <fullName evidence="2">Uncharacterized protein</fullName>
    </submittedName>
</protein>
<name>A0A0R2XI56_9BACT</name>
<feature type="region of interest" description="Disordered" evidence="1">
    <location>
        <begin position="1"/>
        <end position="232"/>
    </location>
</feature>
<feature type="compositionally biased region" description="Gly residues" evidence="1">
    <location>
        <begin position="133"/>
        <end position="142"/>
    </location>
</feature>
<evidence type="ECO:0000313" key="2">
    <source>
        <dbReference type="EMBL" id="KRP33857.1"/>
    </source>
</evidence>
<proteinExistence type="predicted"/>
<dbReference type="Proteomes" id="UP000051220">
    <property type="component" value="Unassembled WGS sequence"/>
</dbReference>